<dbReference type="AlphaFoldDB" id="A0A8E4MFH8"/>
<accession>A0A8E4MFH8</accession>
<dbReference type="EMBL" id="JABERG010000033">
    <property type="protein sequence ID" value="NNH89169.1"/>
    <property type="molecule type" value="Genomic_DNA"/>
</dbReference>
<gene>
    <name evidence="1" type="ORF">HLH11_15190</name>
    <name evidence="2" type="ORF">HLH13_16035</name>
</gene>
<name>A0A8E4MFH8_9GAMM</name>
<protein>
    <submittedName>
        <fullName evidence="1">Uncharacterized protein</fullName>
    </submittedName>
</protein>
<evidence type="ECO:0000313" key="2">
    <source>
        <dbReference type="EMBL" id="NNH89169.1"/>
    </source>
</evidence>
<organism evidence="1 3">
    <name type="scientific">Acinetobacter terrae</name>
    <dbReference type="NCBI Taxonomy" id="2731247"/>
    <lineage>
        <taxon>Bacteria</taxon>
        <taxon>Pseudomonadati</taxon>
        <taxon>Pseudomonadota</taxon>
        <taxon>Gammaproteobacteria</taxon>
        <taxon>Moraxellales</taxon>
        <taxon>Moraxellaceae</taxon>
        <taxon>Acinetobacter</taxon>
        <taxon>Acinetobacter Taxon 24</taxon>
    </lineage>
</organism>
<evidence type="ECO:0000313" key="3">
    <source>
        <dbReference type="Proteomes" id="UP000532147"/>
    </source>
</evidence>
<evidence type="ECO:0000313" key="1">
    <source>
        <dbReference type="EMBL" id="NNH39936.1"/>
    </source>
</evidence>
<dbReference type="EMBL" id="JABERH010000039">
    <property type="protein sequence ID" value="NNH39936.1"/>
    <property type="molecule type" value="Genomic_DNA"/>
</dbReference>
<sequence length="66" mass="7487">MRLTYLMHVPFKQALLTAVILQSINVYAETIEYQLPVITVQAIHTDSELNRTGFVGDSLFKLGYLT</sequence>
<reference evidence="3 4" key="1">
    <citation type="submission" date="2020-04" db="EMBL/GenBank/DDBJ databases">
        <title>Acinetobacter Taxon 24.</title>
        <authorList>
            <person name="Nemec A."/>
            <person name="Radolfova-Krizova L."/>
            <person name="Higgins P.G."/>
            <person name="Spanelova P."/>
        </authorList>
    </citation>
    <scope>NUCLEOTIDE SEQUENCE [LARGE SCALE GENOMIC DNA]</scope>
    <source>
        <strain evidence="2 4">ANC 4279</strain>
        <strain evidence="1 3">ANC 4280</strain>
    </source>
</reference>
<dbReference type="Proteomes" id="UP000546536">
    <property type="component" value="Unassembled WGS sequence"/>
</dbReference>
<dbReference type="Proteomes" id="UP000532147">
    <property type="component" value="Unassembled WGS sequence"/>
</dbReference>
<comment type="caution">
    <text evidence="1">The sequence shown here is derived from an EMBL/GenBank/DDBJ whole genome shotgun (WGS) entry which is preliminary data.</text>
</comment>
<evidence type="ECO:0000313" key="4">
    <source>
        <dbReference type="Proteomes" id="UP000546536"/>
    </source>
</evidence>
<proteinExistence type="predicted"/>
<dbReference type="RefSeq" id="WP_171533250.1">
    <property type="nucleotide sequence ID" value="NZ_JABERG010000033.1"/>
</dbReference>
<keyword evidence="4" id="KW-1185">Reference proteome</keyword>